<dbReference type="AlphaFoldDB" id="A0A0D2H6Z6"/>
<evidence type="ECO:0000313" key="3">
    <source>
        <dbReference type="Proteomes" id="UP000053617"/>
    </source>
</evidence>
<dbReference type="PANTHER" id="PTHR41677">
    <property type="entry name" value="YALI0B19030P"/>
    <property type="match status" value="1"/>
</dbReference>
<gene>
    <name evidence="2" type="ORF">Z518_04157</name>
</gene>
<keyword evidence="1" id="KW-0175">Coiled coil</keyword>
<evidence type="ECO:0000256" key="1">
    <source>
        <dbReference type="SAM" id="Coils"/>
    </source>
</evidence>
<feature type="coiled-coil region" evidence="1">
    <location>
        <begin position="262"/>
        <end position="289"/>
    </location>
</feature>
<dbReference type="Proteomes" id="UP000053617">
    <property type="component" value="Unassembled WGS sequence"/>
</dbReference>
<accession>A0A0D2H6Z6</accession>
<dbReference type="RefSeq" id="XP_013273319.1">
    <property type="nucleotide sequence ID" value="XM_013417865.1"/>
</dbReference>
<keyword evidence="3" id="KW-1185">Reference proteome</keyword>
<reference evidence="2 3" key="1">
    <citation type="submission" date="2015-01" db="EMBL/GenBank/DDBJ databases">
        <title>The Genome Sequence of Rhinocladiella mackenzie CBS 650.93.</title>
        <authorList>
            <consortium name="The Broad Institute Genomics Platform"/>
            <person name="Cuomo C."/>
            <person name="de Hoog S."/>
            <person name="Gorbushina A."/>
            <person name="Stielow B."/>
            <person name="Teixiera M."/>
            <person name="Abouelleil A."/>
            <person name="Chapman S.B."/>
            <person name="Priest M."/>
            <person name="Young S.K."/>
            <person name="Wortman J."/>
            <person name="Nusbaum C."/>
            <person name="Birren B."/>
        </authorList>
    </citation>
    <scope>NUCLEOTIDE SEQUENCE [LARGE SCALE GENOMIC DNA]</scope>
    <source>
        <strain evidence="2 3">CBS 650.93</strain>
    </source>
</reference>
<evidence type="ECO:0000313" key="2">
    <source>
        <dbReference type="EMBL" id="KIX06183.1"/>
    </source>
</evidence>
<name>A0A0D2H6Z6_9EURO</name>
<organism evidence="2 3">
    <name type="scientific">Rhinocladiella mackenziei CBS 650.93</name>
    <dbReference type="NCBI Taxonomy" id="1442369"/>
    <lineage>
        <taxon>Eukaryota</taxon>
        <taxon>Fungi</taxon>
        <taxon>Dikarya</taxon>
        <taxon>Ascomycota</taxon>
        <taxon>Pezizomycotina</taxon>
        <taxon>Eurotiomycetes</taxon>
        <taxon>Chaetothyriomycetidae</taxon>
        <taxon>Chaetothyriales</taxon>
        <taxon>Herpotrichiellaceae</taxon>
        <taxon>Rhinocladiella</taxon>
    </lineage>
</organism>
<dbReference type="GeneID" id="25292228"/>
<sequence length="434" mass="48064">MDVFDPQIHLAYAPPTTRFTFEDLKLQRSATATEVAATVPFPILTPEGVRAYRRALFSPTVLENCVASPGPGTLTVRNAAAYSSFIQDFWTHPETLQAISDAAGVSLSVVMPTEMAHTNIQTSGSTVEDMVAELKVEPDTTKLPLTDEDRTYDPLKAKSVIPWHYDSYPYVCVIMLSDTEGMIGGQTFIKHGDGSAHEVAGPSIGYGVILQGGEVQHLAARARGVKERISTITSFTANVPGLYDSSYITNIRTYAEREVLYKQWTQYRLAKMKREIEQLQHELGETVGSIDVAQIQHFAQAQIDYLKRTTRQLISDDEVAAALKKYGRPTIYGAPKMLEQAETLPEFADCVASVTPREWLPHSPLWADLAESRIAVNAGRTLESQRGRFMWAKERPYTMGDELLRQGLPELLIAWLDATGLYALLQAPAQPVNA</sequence>
<dbReference type="PANTHER" id="PTHR41677:SF1">
    <property type="entry name" value="FE2OG DIOXYGENASE DOMAIN-CONTAINING PROTEIN"/>
    <property type="match status" value="1"/>
</dbReference>
<proteinExistence type="predicted"/>
<dbReference type="VEuPathDB" id="FungiDB:Z518_04157"/>
<dbReference type="HOGENOM" id="CLU_045155_1_1_1"/>
<dbReference type="STRING" id="1442369.A0A0D2H6Z6"/>
<dbReference type="EMBL" id="KN847477">
    <property type="protein sequence ID" value="KIX06183.1"/>
    <property type="molecule type" value="Genomic_DNA"/>
</dbReference>
<protein>
    <submittedName>
        <fullName evidence="2">Rhinocladiella mackenziei CBS 650.93 unplaced genomic scaffold supercont1.3, whole genome shotgun sequence</fullName>
    </submittedName>
</protein>
<dbReference type="OrthoDB" id="10256055at2759"/>